<sequence length="65" mass="7330">MSIHVTIFCANPTSVSPTQWDPGQVTAGIIQKPVRLRIVIHTNIEYARLPSDEDFMFPGVQYDVE</sequence>
<proteinExistence type="predicted"/>
<evidence type="ECO:0000313" key="2">
    <source>
        <dbReference type="Proteomes" id="UP000191691"/>
    </source>
</evidence>
<name>A0A1V6Z3W5_PENNA</name>
<keyword evidence="2" id="KW-1185">Reference proteome</keyword>
<accession>A0A1V6Z3W5</accession>
<gene>
    <name evidence="1" type="ORF">PENNAL_c0004G07936</name>
</gene>
<dbReference type="EMBL" id="MOOB01000004">
    <property type="protein sequence ID" value="OQE94340.1"/>
    <property type="molecule type" value="Genomic_DNA"/>
</dbReference>
<comment type="caution">
    <text evidence="1">The sequence shown here is derived from an EMBL/GenBank/DDBJ whole genome shotgun (WGS) entry which is preliminary data.</text>
</comment>
<organism evidence="1 2">
    <name type="scientific">Penicillium nalgiovense</name>
    <dbReference type="NCBI Taxonomy" id="60175"/>
    <lineage>
        <taxon>Eukaryota</taxon>
        <taxon>Fungi</taxon>
        <taxon>Dikarya</taxon>
        <taxon>Ascomycota</taxon>
        <taxon>Pezizomycotina</taxon>
        <taxon>Eurotiomycetes</taxon>
        <taxon>Eurotiomycetidae</taxon>
        <taxon>Eurotiales</taxon>
        <taxon>Aspergillaceae</taxon>
        <taxon>Penicillium</taxon>
    </lineage>
</organism>
<dbReference type="AlphaFoldDB" id="A0A1V6Z3W5"/>
<reference evidence="2" key="1">
    <citation type="journal article" date="2017" name="Nat. Microbiol.">
        <title>Global analysis of biosynthetic gene clusters reveals vast potential of secondary metabolite production in Penicillium species.</title>
        <authorList>
            <person name="Nielsen J.C."/>
            <person name="Grijseels S."/>
            <person name="Prigent S."/>
            <person name="Ji B."/>
            <person name="Dainat J."/>
            <person name="Nielsen K.F."/>
            <person name="Frisvad J.C."/>
            <person name="Workman M."/>
            <person name="Nielsen J."/>
        </authorList>
    </citation>
    <scope>NUCLEOTIDE SEQUENCE [LARGE SCALE GENOMIC DNA]</scope>
    <source>
        <strain evidence="2">IBT 13039</strain>
    </source>
</reference>
<dbReference type="Proteomes" id="UP000191691">
    <property type="component" value="Unassembled WGS sequence"/>
</dbReference>
<evidence type="ECO:0000313" key="1">
    <source>
        <dbReference type="EMBL" id="OQE94340.1"/>
    </source>
</evidence>
<protein>
    <submittedName>
        <fullName evidence="1">Uncharacterized protein</fullName>
    </submittedName>
</protein>